<dbReference type="SUPFAM" id="SSF51735">
    <property type="entry name" value="NAD(P)-binding Rossmann-fold domains"/>
    <property type="match status" value="1"/>
</dbReference>
<dbReference type="InterPro" id="IPR036291">
    <property type="entry name" value="NAD(P)-bd_dom_sf"/>
</dbReference>
<keyword evidence="2" id="KW-0521">NADP</keyword>
<comment type="similarity">
    <text evidence="1">Belongs to the short-chain dehydrogenases/reductases (SDR) family.</text>
</comment>
<evidence type="ECO:0000256" key="2">
    <source>
        <dbReference type="ARBA" id="ARBA00022857"/>
    </source>
</evidence>
<dbReference type="Gene3D" id="3.80.10.10">
    <property type="entry name" value="Ribonuclease Inhibitor"/>
    <property type="match status" value="1"/>
</dbReference>
<organism evidence="4 5">
    <name type="scientific">Roridomyces roridus</name>
    <dbReference type="NCBI Taxonomy" id="1738132"/>
    <lineage>
        <taxon>Eukaryota</taxon>
        <taxon>Fungi</taxon>
        <taxon>Dikarya</taxon>
        <taxon>Basidiomycota</taxon>
        <taxon>Agaricomycotina</taxon>
        <taxon>Agaricomycetes</taxon>
        <taxon>Agaricomycetidae</taxon>
        <taxon>Agaricales</taxon>
        <taxon>Marasmiineae</taxon>
        <taxon>Mycenaceae</taxon>
        <taxon>Roridomyces</taxon>
    </lineage>
</organism>
<dbReference type="SUPFAM" id="SSF52047">
    <property type="entry name" value="RNI-like"/>
    <property type="match status" value="1"/>
</dbReference>
<comment type="caution">
    <text evidence="4">The sequence shown here is derived from an EMBL/GenBank/DDBJ whole genome shotgun (WGS) entry which is preliminary data.</text>
</comment>
<evidence type="ECO:0000313" key="5">
    <source>
        <dbReference type="Proteomes" id="UP001221142"/>
    </source>
</evidence>
<evidence type="ECO:0000256" key="3">
    <source>
        <dbReference type="ARBA" id="ARBA00023002"/>
    </source>
</evidence>
<dbReference type="AlphaFoldDB" id="A0AAD7B7N6"/>
<keyword evidence="3" id="KW-0560">Oxidoreductase</keyword>
<dbReference type="GO" id="GO:0016491">
    <property type="term" value="F:oxidoreductase activity"/>
    <property type="evidence" value="ECO:0007669"/>
    <property type="project" value="UniProtKB-KW"/>
</dbReference>
<gene>
    <name evidence="4" type="ORF">FB45DRAFT_1036817</name>
</gene>
<protein>
    <submittedName>
        <fullName evidence="4">Uncharacterized protein</fullName>
    </submittedName>
</protein>
<dbReference type="PANTHER" id="PTHR24320">
    <property type="entry name" value="RETINOL DEHYDROGENASE"/>
    <property type="match status" value="1"/>
</dbReference>
<sequence>MHSCLQIPELVAEVCSHLYDEKYRASNGDLVVLSRTSTIFSTHTLALIWKSVDLMTLLLRFPRDCFAVNVSDNAQGFDRKFTMRPRRRLGDSDFERVLFYSQFIQHLSPDAHFRDPIPMLPTSASRRLSASLAPVLRGLAWIHEGEYDIKLIKHFLTPHLTRLSLPSASLAMLKWLSALGTLCPQLNNLHFSHPRGASYDLQLEADSAVSECLRGLQHIQKFAGDTLDELALQHLSGLPTVRELRLSDVSLSTAPVRAEDEDEETLFPSLQKLYFTTLLIDSPTLFTAFCHKTPLAELNVECSEGFCSAEDVEHLFFGAVTGLSPSTLKEFTFLNEPESLTDAPMRPPVDTANYLITSQSMSDLCRFHNLVSVYIFSGVGVDLSRRRHRLRDGPVLAAHRAFGIVFSPRYLLPARNAPLPQIAQPILHEAEQALYSFVPLESLRDLDVEASPIGEVHVQAVARFLAHIFPRLITLETLGTSLEGETEWVEELVPGVVEANDSEATAYILWNGQMGLGLGGFWNKGIGHLMASLPPELEKSIFELTAYSEPKVKKYLYRVLMLRGRETYSHNGWEDYPYDDDALFTRLKSIPPSVLRDSVRHLYLEVMPVDLCQHVLSTCTAVEDLLHCHPVYLFSTQEQLDFGHPLFSNLTHFELFFGSPDDEEFDPSSWKGLACIPHLTHLSFSDPVFLSLVPTMLQDCKLLCTLVFILDRDWMEADEASAVLSSIAPRHLRFAQMECAAFGKDWRSGALGRGDYWDRAEAFVAKRITREIDPALYVLEGEFASNSIPYAIPNTFHVVVVTGGNTGIGYHTVKQLLLKYAKVYIAGRSAERVAAAIKSLEAETNGKKAIFLELDLGDLRRMDESGVFSGPPETLTAQGLDLEFGTNVLGHFFFTQLLLPALTKSSQYNKVPARVINTSSFFHPFAPGPGVDFITVKGGPERDAWIKKAGVNVGAPMGLYGQSKFGNILVSNYWAKTYSDALVSCAVHPGWIKSDITRMGALTQLWAGTVATPAQIAGEYVVPWGKIGKPDKRTTNAKVEVDVISFLKEQIEGF</sequence>
<evidence type="ECO:0000313" key="4">
    <source>
        <dbReference type="EMBL" id="KAJ7612595.1"/>
    </source>
</evidence>
<reference evidence="4" key="1">
    <citation type="submission" date="2023-03" db="EMBL/GenBank/DDBJ databases">
        <title>Massive genome expansion in bonnet fungi (Mycena s.s.) driven by repeated elements and novel gene families across ecological guilds.</title>
        <authorList>
            <consortium name="Lawrence Berkeley National Laboratory"/>
            <person name="Harder C.B."/>
            <person name="Miyauchi S."/>
            <person name="Viragh M."/>
            <person name="Kuo A."/>
            <person name="Thoen E."/>
            <person name="Andreopoulos B."/>
            <person name="Lu D."/>
            <person name="Skrede I."/>
            <person name="Drula E."/>
            <person name="Henrissat B."/>
            <person name="Morin E."/>
            <person name="Kohler A."/>
            <person name="Barry K."/>
            <person name="LaButti K."/>
            <person name="Morin E."/>
            <person name="Salamov A."/>
            <person name="Lipzen A."/>
            <person name="Mereny Z."/>
            <person name="Hegedus B."/>
            <person name="Baldrian P."/>
            <person name="Stursova M."/>
            <person name="Weitz H."/>
            <person name="Taylor A."/>
            <person name="Grigoriev I.V."/>
            <person name="Nagy L.G."/>
            <person name="Martin F."/>
            <person name="Kauserud H."/>
        </authorList>
    </citation>
    <scope>NUCLEOTIDE SEQUENCE</scope>
    <source>
        <strain evidence="4">9284</strain>
    </source>
</reference>
<evidence type="ECO:0000256" key="1">
    <source>
        <dbReference type="ARBA" id="ARBA00006484"/>
    </source>
</evidence>
<dbReference type="InterPro" id="IPR002347">
    <property type="entry name" value="SDR_fam"/>
</dbReference>
<dbReference type="Pfam" id="PF00106">
    <property type="entry name" value="adh_short"/>
    <property type="match status" value="1"/>
</dbReference>
<accession>A0AAD7B7N6</accession>
<dbReference type="PANTHER" id="PTHR24320:SF282">
    <property type="entry name" value="WW DOMAIN-CONTAINING OXIDOREDUCTASE"/>
    <property type="match status" value="1"/>
</dbReference>
<dbReference type="InterPro" id="IPR032675">
    <property type="entry name" value="LRR_dom_sf"/>
</dbReference>
<keyword evidence="5" id="KW-1185">Reference proteome</keyword>
<dbReference type="Gene3D" id="3.40.50.720">
    <property type="entry name" value="NAD(P)-binding Rossmann-like Domain"/>
    <property type="match status" value="1"/>
</dbReference>
<name>A0AAD7B7N6_9AGAR</name>
<dbReference type="Proteomes" id="UP001221142">
    <property type="component" value="Unassembled WGS sequence"/>
</dbReference>
<dbReference type="EMBL" id="JARKIF010000030">
    <property type="protein sequence ID" value="KAJ7612595.1"/>
    <property type="molecule type" value="Genomic_DNA"/>
</dbReference>
<proteinExistence type="inferred from homology"/>